<dbReference type="PANTHER" id="PTHR43776">
    <property type="entry name" value="TRANSPORT ATP-BINDING PROTEIN"/>
    <property type="match status" value="1"/>
</dbReference>
<evidence type="ECO:0000256" key="1">
    <source>
        <dbReference type="ARBA" id="ARBA00005417"/>
    </source>
</evidence>
<dbReference type="Proteomes" id="UP000591626">
    <property type="component" value="Unassembled WGS sequence"/>
</dbReference>
<evidence type="ECO:0000256" key="2">
    <source>
        <dbReference type="ARBA" id="ARBA00022448"/>
    </source>
</evidence>
<sequence length="443" mass="47337">MIDVKHLSIDGILHDITFHIAAGERVGIIGESGSGKSVTALSIMGLSDLPATGSITVNGTEMVGTRDRVRRRVRGKNVAMVFQEPMTALDPLKKIGRIVSRDLLQDVGVDRPDAYPHELSGGQRQRVLIALALSQNPDVLICDEPTTALDAIVQSDILDLLDRLVRERGMGLLFISHDLAVVRRMTDRVLVFKDGRIVASDSDYAKALAAAAEPGAPAAPVTLGEPVVELDGVSLQRGATMAVDNVTLTVREGERLAIVGGSGSGKTSLLHLIAGLRQATSGTVAVAGDVQMVFQDPYSSLDPRMEVGASIREAGVDKQRSDEMLERVGLAGTGHRKPAQFSGGQRQRISIARAAAPRPSILLADEPVSALDATIQNQVLDLLRDTVGNHTLIFVTHDLNVARELCPTVAVMQSGRIVEQGPTEEIWANPQHAYTRELLAAVL</sequence>
<dbReference type="SMART" id="SM00382">
    <property type="entry name" value="AAA"/>
    <property type="match status" value="2"/>
</dbReference>
<dbReference type="PROSITE" id="PS50893">
    <property type="entry name" value="ABC_TRANSPORTER_2"/>
    <property type="match status" value="2"/>
</dbReference>
<dbReference type="InterPro" id="IPR027417">
    <property type="entry name" value="P-loop_NTPase"/>
</dbReference>
<dbReference type="GO" id="GO:0016887">
    <property type="term" value="F:ATP hydrolysis activity"/>
    <property type="evidence" value="ECO:0007669"/>
    <property type="project" value="InterPro"/>
</dbReference>
<feature type="domain" description="ABC transporter" evidence="5">
    <location>
        <begin position="2"/>
        <end position="219"/>
    </location>
</feature>
<dbReference type="AlphaFoldDB" id="A0AAP7CBB5"/>
<gene>
    <name evidence="6" type="ORF">HC138_01750</name>
</gene>
<dbReference type="CDD" id="cd03257">
    <property type="entry name" value="ABC_NikE_OppD_transporters"/>
    <property type="match status" value="2"/>
</dbReference>
<evidence type="ECO:0000256" key="4">
    <source>
        <dbReference type="ARBA" id="ARBA00022840"/>
    </source>
</evidence>
<organism evidence="6 7">
    <name type="scientific">Corynebacterium coyleae</name>
    <dbReference type="NCBI Taxonomy" id="53374"/>
    <lineage>
        <taxon>Bacteria</taxon>
        <taxon>Bacillati</taxon>
        <taxon>Actinomycetota</taxon>
        <taxon>Actinomycetes</taxon>
        <taxon>Mycobacteriales</taxon>
        <taxon>Corynebacteriaceae</taxon>
        <taxon>Corynebacterium</taxon>
    </lineage>
</organism>
<dbReference type="SUPFAM" id="SSF52540">
    <property type="entry name" value="P-loop containing nucleoside triphosphate hydrolases"/>
    <property type="match status" value="2"/>
</dbReference>
<comment type="similarity">
    <text evidence="1">Belongs to the ABC transporter superfamily.</text>
</comment>
<dbReference type="RefSeq" id="WP_167615716.1">
    <property type="nucleotide sequence ID" value="NZ_JAAUVV010000002.1"/>
</dbReference>
<dbReference type="EMBL" id="JAAUVV010000002">
    <property type="protein sequence ID" value="NJJ03107.1"/>
    <property type="molecule type" value="Genomic_DNA"/>
</dbReference>
<evidence type="ECO:0000313" key="6">
    <source>
        <dbReference type="EMBL" id="NJJ03107.1"/>
    </source>
</evidence>
<protein>
    <submittedName>
        <fullName evidence="6">ABC transporter ATP-binding protein</fullName>
    </submittedName>
</protein>
<name>A0AAP7CBB5_9CORY</name>
<comment type="caution">
    <text evidence="6">The sequence shown here is derived from an EMBL/GenBank/DDBJ whole genome shotgun (WGS) entry which is preliminary data.</text>
</comment>
<keyword evidence="2" id="KW-0813">Transport</keyword>
<dbReference type="PROSITE" id="PS00211">
    <property type="entry name" value="ABC_TRANSPORTER_1"/>
    <property type="match status" value="2"/>
</dbReference>
<dbReference type="Gene3D" id="3.40.50.300">
    <property type="entry name" value="P-loop containing nucleotide triphosphate hydrolases"/>
    <property type="match status" value="2"/>
</dbReference>
<dbReference type="InterPro" id="IPR003593">
    <property type="entry name" value="AAA+_ATPase"/>
</dbReference>
<evidence type="ECO:0000256" key="3">
    <source>
        <dbReference type="ARBA" id="ARBA00022741"/>
    </source>
</evidence>
<dbReference type="GO" id="GO:0005524">
    <property type="term" value="F:ATP binding"/>
    <property type="evidence" value="ECO:0007669"/>
    <property type="project" value="UniProtKB-KW"/>
</dbReference>
<evidence type="ECO:0000259" key="5">
    <source>
        <dbReference type="PROSITE" id="PS50893"/>
    </source>
</evidence>
<evidence type="ECO:0000313" key="7">
    <source>
        <dbReference type="Proteomes" id="UP000591626"/>
    </source>
</evidence>
<keyword evidence="4 6" id="KW-0067">ATP-binding</keyword>
<dbReference type="GO" id="GO:0055085">
    <property type="term" value="P:transmembrane transport"/>
    <property type="evidence" value="ECO:0007669"/>
    <property type="project" value="UniProtKB-ARBA"/>
</dbReference>
<dbReference type="Pfam" id="PF00005">
    <property type="entry name" value="ABC_tran"/>
    <property type="match status" value="2"/>
</dbReference>
<feature type="domain" description="ABC transporter" evidence="5">
    <location>
        <begin position="228"/>
        <end position="439"/>
    </location>
</feature>
<dbReference type="PANTHER" id="PTHR43776:SF7">
    <property type="entry name" value="D,D-DIPEPTIDE TRANSPORT ATP-BINDING PROTEIN DDPF-RELATED"/>
    <property type="match status" value="1"/>
</dbReference>
<dbReference type="InterPro" id="IPR050319">
    <property type="entry name" value="ABC_transp_ATP-bind"/>
</dbReference>
<reference evidence="6 7" key="1">
    <citation type="submission" date="2020-03" db="EMBL/GenBank/DDBJ databases">
        <title>Draft genome sequences of bacterial isolates from the female urobiome.</title>
        <authorList>
            <person name="Miller-Ensminger T."/>
            <person name="Wolfe A.J."/>
            <person name="Putonti C."/>
        </authorList>
    </citation>
    <scope>NUCLEOTIDE SEQUENCE [LARGE SCALE GENOMIC DNA]</scope>
    <source>
        <strain evidence="6 7">UMB8490</strain>
    </source>
</reference>
<dbReference type="InterPro" id="IPR003439">
    <property type="entry name" value="ABC_transporter-like_ATP-bd"/>
</dbReference>
<proteinExistence type="inferred from homology"/>
<keyword evidence="3" id="KW-0547">Nucleotide-binding</keyword>
<accession>A0AAP7CBB5</accession>
<dbReference type="InterPro" id="IPR017871">
    <property type="entry name" value="ABC_transporter-like_CS"/>
</dbReference>